<evidence type="ECO:0000313" key="2">
    <source>
        <dbReference type="EMBL" id="PSW13653.1"/>
    </source>
</evidence>
<protein>
    <submittedName>
        <fullName evidence="2">Secretion protein</fullName>
    </submittedName>
</protein>
<comment type="caution">
    <text evidence="2">The sequence shown here is derived from an EMBL/GenBank/DDBJ whole genome shotgun (WGS) entry which is preliminary data.</text>
</comment>
<dbReference type="EMBL" id="PYMB01000003">
    <property type="protein sequence ID" value="PSW13653.1"/>
    <property type="molecule type" value="Genomic_DNA"/>
</dbReference>
<proteinExistence type="predicted"/>
<evidence type="ECO:0000259" key="1">
    <source>
        <dbReference type="Pfam" id="PF09016"/>
    </source>
</evidence>
<dbReference type="Proteomes" id="UP000241346">
    <property type="component" value="Unassembled WGS sequence"/>
</dbReference>
<dbReference type="RefSeq" id="WP_107298470.1">
    <property type="nucleotide sequence ID" value="NZ_JAHVIB010000005.1"/>
</dbReference>
<sequence>MMNTTTLIHDTLKRLAAHAPEQHAQIRQALYEQLSLPFNKQLDLYVNVLGPISSGKITGCHNIEKAAELAFEVLERPSH</sequence>
<name>A0A2T3NGF3_9GAMM</name>
<organism evidence="2 3">
    <name type="scientific">Photobacterium rosenbergii</name>
    <dbReference type="NCBI Taxonomy" id="294936"/>
    <lineage>
        <taxon>Bacteria</taxon>
        <taxon>Pseudomonadati</taxon>
        <taxon>Pseudomonadota</taxon>
        <taxon>Gammaproteobacteria</taxon>
        <taxon>Vibrionales</taxon>
        <taxon>Vibrionaceae</taxon>
        <taxon>Photobacterium</taxon>
    </lineage>
</organism>
<dbReference type="Pfam" id="PF09016">
    <property type="entry name" value="Pas_Saposin"/>
    <property type="match status" value="1"/>
</dbReference>
<dbReference type="Gene3D" id="1.20.1280.100">
    <property type="entry name" value="Pas factor, saposin domain"/>
    <property type="match status" value="1"/>
</dbReference>
<dbReference type="InterPro" id="IPR015106">
    <property type="entry name" value="Pas_Saposin"/>
</dbReference>
<evidence type="ECO:0000313" key="3">
    <source>
        <dbReference type="Proteomes" id="UP000241346"/>
    </source>
</evidence>
<dbReference type="OrthoDB" id="5889462at2"/>
<reference evidence="2 3" key="1">
    <citation type="submission" date="2018-03" db="EMBL/GenBank/DDBJ databases">
        <title>Whole genome sequencing of Histamine producing bacteria.</title>
        <authorList>
            <person name="Butler K."/>
        </authorList>
    </citation>
    <scope>NUCLEOTIDE SEQUENCE [LARGE SCALE GENOMIC DNA]</scope>
    <source>
        <strain evidence="2 3">DSM 19138</strain>
    </source>
</reference>
<dbReference type="AlphaFoldDB" id="A0A2T3NGF3"/>
<gene>
    <name evidence="2" type="ORF">C9J01_11290</name>
</gene>
<feature type="domain" description="Pas factor saposin" evidence="1">
    <location>
        <begin position="4"/>
        <end position="61"/>
    </location>
</feature>
<accession>A0A2T3NGF3</accession>